<dbReference type="EMBL" id="CADCUP010000190">
    <property type="protein sequence ID" value="CAA9410849.1"/>
    <property type="molecule type" value="Genomic_DNA"/>
</dbReference>
<keyword evidence="1" id="KW-1133">Transmembrane helix</keyword>
<name>A0A6J4PCM2_9ACTN</name>
<keyword evidence="1" id="KW-0812">Transmembrane</keyword>
<feature type="transmembrane region" description="Helical" evidence="1">
    <location>
        <begin position="20"/>
        <end position="43"/>
    </location>
</feature>
<sequence length="59" mass="6053">QLFLAIPVDVGIPYGGLGYIGGVVAVGLWLYVLHVCVLLGWAVTAALDEQVAGWSGSPA</sequence>
<dbReference type="RefSeq" id="WP_295660870.1">
    <property type="nucleotide sequence ID" value="NZ_CADCUP010000190.1"/>
</dbReference>
<feature type="non-terminal residue" evidence="2">
    <location>
        <position position="1"/>
    </location>
</feature>
<evidence type="ECO:0008006" key="3">
    <source>
        <dbReference type="Google" id="ProtNLM"/>
    </source>
</evidence>
<accession>A0A6J4PCM2</accession>
<proteinExistence type="predicted"/>
<dbReference type="AlphaFoldDB" id="A0A6J4PCM2"/>
<gene>
    <name evidence="2" type="ORF">AVDCRST_MAG06-2836</name>
</gene>
<evidence type="ECO:0000256" key="1">
    <source>
        <dbReference type="SAM" id="Phobius"/>
    </source>
</evidence>
<keyword evidence="1" id="KW-0472">Membrane</keyword>
<protein>
    <recommendedName>
        <fullName evidence="3">YihY/virulence factor BrkB family protein</fullName>
    </recommendedName>
</protein>
<reference evidence="2" key="1">
    <citation type="submission" date="2020-02" db="EMBL/GenBank/DDBJ databases">
        <authorList>
            <person name="Meier V. D."/>
        </authorList>
    </citation>
    <scope>NUCLEOTIDE SEQUENCE</scope>
    <source>
        <strain evidence="2">AVDCRST_MAG06</strain>
    </source>
</reference>
<evidence type="ECO:0000313" key="2">
    <source>
        <dbReference type="EMBL" id="CAA9410849.1"/>
    </source>
</evidence>
<organism evidence="2">
    <name type="scientific">uncultured Nocardioides sp</name>
    <dbReference type="NCBI Taxonomy" id="198441"/>
    <lineage>
        <taxon>Bacteria</taxon>
        <taxon>Bacillati</taxon>
        <taxon>Actinomycetota</taxon>
        <taxon>Actinomycetes</taxon>
        <taxon>Propionibacteriales</taxon>
        <taxon>Nocardioidaceae</taxon>
        <taxon>Nocardioides</taxon>
        <taxon>environmental samples</taxon>
    </lineage>
</organism>